<comment type="caution">
    <text evidence="7">The sequence shown here is derived from an EMBL/GenBank/DDBJ whole genome shotgun (WGS) entry which is preliminary data.</text>
</comment>
<evidence type="ECO:0000256" key="2">
    <source>
        <dbReference type="ARBA" id="ARBA00022574"/>
    </source>
</evidence>
<keyword evidence="4" id="KW-0805">Transcription regulation</keyword>
<dbReference type="PROSITE" id="PS50082">
    <property type="entry name" value="WD_REPEATS_2"/>
    <property type="match status" value="1"/>
</dbReference>
<protein>
    <submittedName>
        <fullName evidence="7">Uncharacterized protein</fullName>
    </submittedName>
</protein>
<evidence type="ECO:0000256" key="1">
    <source>
        <dbReference type="ARBA" id="ARBA00008075"/>
    </source>
</evidence>
<keyword evidence="2 6" id="KW-0853">WD repeat</keyword>
<keyword evidence="8" id="KW-1185">Reference proteome</keyword>
<feature type="repeat" description="WD" evidence="6">
    <location>
        <begin position="111"/>
        <end position="153"/>
    </location>
</feature>
<evidence type="ECO:0000256" key="4">
    <source>
        <dbReference type="ARBA" id="ARBA00023015"/>
    </source>
</evidence>
<feature type="non-terminal residue" evidence="7">
    <location>
        <position position="165"/>
    </location>
</feature>
<evidence type="ECO:0000256" key="3">
    <source>
        <dbReference type="ARBA" id="ARBA00022737"/>
    </source>
</evidence>
<name>A0A177B0Z6_9BILA</name>
<organism evidence="7 8">
    <name type="scientific">Intoshia linei</name>
    <dbReference type="NCBI Taxonomy" id="1819745"/>
    <lineage>
        <taxon>Eukaryota</taxon>
        <taxon>Metazoa</taxon>
        <taxon>Spiralia</taxon>
        <taxon>Lophotrochozoa</taxon>
        <taxon>Mesozoa</taxon>
        <taxon>Orthonectida</taxon>
        <taxon>Rhopaluridae</taxon>
        <taxon>Intoshia</taxon>
    </lineage>
</organism>
<dbReference type="EMBL" id="LWCA01000742">
    <property type="protein sequence ID" value="OAF67114.1"/>
    <property type="molecule type" value="Genomic_DNA"/>
</dbReference>
<comment type="similarity">
    <text evidence="1">Belongs to the WD repeat ESC family.</text>
</comment>
<evidence type="ECO:0000313" key="7">
    <source>
        <dbReference type="EMBL" id="OAF67114.1"/>
    </source>
</evidence>
<keyword evidence="5" id="KW-0804">Transcription</keyword>
<dbReference type="OrthoDB" id="7318948at2759"/>
<evidence type="ECO:0000256" key="6">
    <source>
        <dbReference type="PROSITE-ProRule" id="PRU00221"/>
    </source>
</evidence>
<dbReference type="SMART" id="SM00320">
    <property type="entry name" value="WD40"/>
    <property type="match status" value="1"/>
</dbReference>
<dbReference type="InterPro" id="IPR015943">
    <property type="entry name" value="WD40/YVTN_repeat-like_dom_sf"/>
</dbReference>
<accession>A0A177B0Z6</accession>
<dbReference type="PANTHER" id="PTHR10253">
    <property type="entry name" value="POLYCOMB PROTEIN"/>
    <property type="match status" value="1"/>
</dbReference>
<dbReference type="InterPro" id="IPR051243">
    <property type="entry name" value="PcG_WD-repeat"/>
</dbReference>
<dbReference type="Proteomes" id="UP000078046">
    <property type="component" value="Unassembled WGS sequence"/>
</dbReference>
<sequence>MKKNVKSNLKFEYVETIKEVNSRKLFGVSFFKYSSNVFCVVGGKEINVYEIEDSEKFTTRIIYSFADYNDIFYTCDWTYDDSKKVPVILVAGSLGIIRVIKLLDKHYHKVLLGHGSSVNELMTHCHNPNLVFSASKDRCVKLWHWKMNSQIAIFGGIQGHRDECL</sequence>
<dbReference type="SUPFAM" id="SSF50978">
    <property type="entry name" value="WD40 repeat-like"/>
    <property type="match status" value="1"/>
</dbReference>
<evidence type="ECO:0000313" key="8">
    <source>
        <dbReference type="Proteomes" id="UP000078046"/>
    </source>
</evidence>
<evidence type="ECO:0000256" key="5">
    <source>
        <dbReference type="ARBA" id="ARBA00023163"/>
    </source>
</evidence>
<dbReference type="AlphaFoldDB" id="A0A177B0Z6"/>
<reference evidence="7 8" key="1">
    <citation type="submission" date="2016-04" db="EMBL/GenBank/DDBJ databases">
        <title>The genome of Intoshia linei affirms orthonectids as highly simplified spiralians.</title>
        <authorList>
            <person name="Mikhailov K.V."/>
            <person name="Slusarev G.S."/>
            <person name="Nikitin M.A."/>
            <person name="Logacheva M.D."/>
            <person name="Penin A."/>
            <person name="Aleoshin V."/>
            <person name="Panchin Y.V."/>
        </authorList>
    </citation>
    <scope>NUCLEOTIDE SEQUENCE [LARGE SCALE GENOMIC DNA]</scope>
    <source>
        <strain evidence="7">Intl2013</strain>
        <tissue evidence="7">Whole animal</tissue>
    </source>
</reference>
<dbReference type="Gene3D" id="2.130.10.10">
    <property type="entry name" value="YVTN repeat-like/Quinoprotein amine dehydrogenase"/>
    <property type="match status" value="1"/>
</dbReference>
<proteinExistence type="inferred from homology"/>
<dbReference type="InterPro" id="IPR036322">
    <property type="entry name" value="WD40_repeat_dom_sf"/>
</dbReference>
<dbReference type="InterPro" id="IPR001680">
    <property type="entry name" value="WD40_rpt"/>
</dbReference>
<keyword evidence="3" id="KW-0677">Repeat</keyword>
<gene>
    <name evidence="7" type="ORF">A3Q56_05140</name>
</gene>